<gene>
    <name evidence="8" type="ORF">K6K13_00595</name>
</gene>
<dbReference type="SUPFAM" id="SSF58104">
    <property type="entry name" value="Methyl-accepting chemotaxis protein (MCP) signaling domain"/>
    <property type="match status" value="1"/>
</dbReference>
<dbReference type="Pfam" id="PF12729">
    <property type="entry name" value="4HB_MCP_1"/>
    <property type="match status" value="1"/>
</dbReference>
<keyword evidence="6" id="KW-1133">Transmembrane helix</keyword>
<sequence length="545" mass="57474">MRIIKTMKIGTLLGAGFSGVIIIGLLVAILGRSQLVSLGNNMEALSSDSLANLLLIQDVKSSFDTVARTVRNIALQPDRQKRVVEKQLVDERIAHNTAVLATLDKNLSTPAARQSMQQLNQARPAYIQAVNEALVLGLSDDPNEHARTGDTILNRMVPTQKPVFAALDSMVEVQKAQALATTQSTIAQAERGGNLILTLAIAAALLGALVSFLVTRTLRQQLGGELAYATHIAQGNLAVEITLRANDSSSMLASLNEMRNSLSDMVDQVRQSSEAIATGSSQIAAGSADLSQRTEEQAASLQQTAAAMEQISQTVRQSGETVRNATQLAHQASTTAAQSGEAVNHIVSTMKDIAASSSKIGDIIGVIDGIAFQTNILALNAAVEAARAGEQGRGFAVVAGEVRSLAQRSASAAKEIKTLISDSVEKVGSGSQQVEHAGATLEASVRQAHSVANLIAEIGVTTQEQEAGIAQLDQVTQQNAALVEESASAADSLNEQSASLVDLMHVFRLRAGSHVQRQSLAPQAPVKTIITPTPKLMQGAQWERF</sequence>
<evidence type="ECO:0000259" key="7">
    <source>
        <dbReference type="PROSITE" id="PS50111"/>
    </source>
</evidence>
<keyword evidence="6" id="KW-0812">Transmembrane</keyword>
<dbReference type="InterPro" id="IPR047347">
    <property type="entry name" value="YvaQ-like_sensor"/>
</dbReference>
<dbReference type="CDD" id="cd11386">
    <property type="entry name" value="MCP_signal"/>
    <property type="match status" value="1"/>
</dbReference>
<feature type="transmembrane region" description="Helical" evidence="6">
    <location>
        <begin position="195"/>
        <end position="214"/>
    </location>
</feature>
<evidence type="ECO:0000313" key="9">
    <source>
        <dbReference type="Proteomes" id="UP000825886"/>
    </source>
</evidence>
<keyword evidence="9" id="KW-1185">Reference proteome</keyword>
<accession>A0ABX9ALI7</accession>
<dbReference type="InterPro" id="IPR051310">
    <property type="entry name" value="MCP_chemotaxis"/>
</dbReference>
<dbReference type="Proteomes" id="UP000825886">
    <property type="component" value="Chromosome"/>
</dbReference>
<keyword evidence="3 5" id="KW-0807">Transducer</keyword>
<dbReference type="InterPro" id="IPR004090">
    <property type="entry name" value="Chemotax_Me-accpt_rcpt"/>
</dbReference>
<proteinExistence type="inferred from homology"/>
<keyword evidence="2" id="KW-0145">Chemotaxis</keyword>
<feature type="domain" description="Methyl-accepting transducer" evidence="7">
    <location>
        <begin position="272"/>
        <end position="494"/>
    </location>
</feature>
<feature type="transmembrane region" description="Helical" evidence="6">
    <location>
        <begin position="12"/>
        <end position="31"/>
    </location>
</feature>
<dbReference type="CDD" id="cd19411">
    <property type="entry name" value="MCP2201-like_sensor"/>
    <property type="match status" value="1"/>
</dbReference>
<organism evidence="8 9">
    <name type="scientific">Symbiopectobacterium purcellii</name>
    <dbReference type="NCBI Taxonomy" id="2871826"/>
    <lineage>
        <taxon>Bacteria</taxon>
        <taxon>Pseudomonadati</taxon>
        <taxon>Pseudomonadota</taxon>
        <taxon>Gammaproteobacteria</taxon>
        <taxon>Enterobacterales</taxon>
        <taxon>Enterobacteriaceae</taxon>
    </lineage>
</organism>
<comment type="similarity">
    <text evidence="4">Belongs to the methyl-accepting chemotaxis (MCP) protein family.</text>
</comment>
<protein>
    <submittedName>
        <fullName evidence="8">MCP four helix bundle domain-containing protein</fullName>
    </submittedName>
</protein>
<keyword evidence="6" id="KW-0472">Membrane</keyword>
<dbReference type="PANTHER" id="PTHR43531">
    <property type="entry name" value="PROTEIN ICFG"/>
    <property type="match status" value="1"/>
</dbReference>
<evidence type="ECO:0000256" key="4">
    <source>
        <dbReference type="ARBA" id="ARBA00029447"/>
    </source>
</evidence>
<evidence type="ECO:0000256" key="2">
    <source>
        <dbReference type="ARBA" id="ARBA00022500"/>
    </source>
</evidence>
<dbReference type="Pfam" id="PF00015">
    <property type="entry name" value="MCPsignal"/>
    <property type="match status" value="1"/>
</dbReference>
<keyword evidence="1" id="KW-0488">Methylation</keyword>
<dbReference type="Gene3D" id="1.10.287.950">
    <property type="entry name" value="Methyl-accepting chemotaxis protein"/>
    <property type="match status" value="1"/>
</dbReference>
<dbReference type="SMART" id="SM00283">
    <property type="entry name" value="MA"/>
    <property type="match status" value="1"/>
</dbReference>
<evidence type="ECO:0000256" key="6">
    <source>
        <dbReference type="SAM" id="Phobius"/>
    </source>
</evidence>
<dbReference type="PANTHER" id="PTHR43531:SF14">
    <property type="entry name" value="METHYL-ACCEPTING CHEMOTAXIS PROTEIN I-RELATED"/>
    <property type="match status" value="1"/>
</dbReference>
<dbReference type="InterPro" id="IPR004089">
    <property type="entry name" value="MCPsignal_dom"/>
</dbReference>
<evidence type="ECO:0000256" key="3">
    <source>
        <dbReference type="ARBA" id="ARBA00023224"/>
    </source>
</evidence>
<dbReference type="PRINTS" id="PR00260">
    <property type="entry name" value="CHEMTRNSDUCR"/>
</dbReference>
<dbReference type="PROSITE" id="PS50111">
    <property type="entry name" value="CHEMOTAXIS_TRANSDUC_2"/>
    <property type="match status" value="1"/>
</dbReference>
<dbReference type="RefSeq" id="WP_222159104.1">
    <property type="nucleotide sequence ID" value="NZ_CP081864.1"/>
</dbReference>
<evidence type="ECO:0000256" key="5">
    <source>
        <dbReference type="PROSITE-ProRule" id="PRU00284"/>
    </source>
</evidence>
<evidence type="ECO:0000256" key="1">
    <source>
        <dbReference type="ARBA" id="ARBA00022481"/>
    </source>
</evidence>
<name>A0ABX9ALI7_9ENTR</name>
<reference evidence="8 9" key="1">
    <citation type="submission" date="2021-08" db="EMBL/GenBank/DDBJ databases">
        <title>Culture and genomic analysis of Symbiopectobacterium purcellii sp. nov. gen. nov., isolated from the leafhopper Empoasca decipiens.</title>
        <authorList>
            <person name="Nadal-Jimenez P."/>
            <person name="Siozios S."/>
            <person name="Halliday N."/>
            <person name="Camara M."/>
            <person name="Hurst G.D.D."/>
        </authorList>
    </citation>
    <scope>NUCLEOTIDE SEQUENCE [LARGE SCALE GENOMIC DNA]</scope>
    <source>
        <strain evidence="8 9">SyEd1</strain>
    </source>
</reference>
<evidence type="ECO:0000313" key="8">
    <source>
        <dbReference type="EMBL" id="QZN96037.1"/>
    </source>
</evidence>
<dbReference type="EMBL" id="CP081864">
    <property type="protein sequence ID" value="QZN96037.1"/>
    <property type="molecule type" value="Genomic_DNA"/>
</dbReference>
<dbReference type="InterPro" id="IPR024478">
    <property type="entry name" value="HlyB_4HB_MCP"/>
</dbReference>